<feature type="transmembrane region" description="Helical" evidence="1">
    <location>
        <begin position="20"/>
        <end position="38"/>
    </location>
</feature>
<evidence type="ECO:0000256" key="1">
    <source>
        <dbReference type="SAM" id="Phobius"/>
    </source>
</evidence>
<evidence type="ECO:0000313" key="2">
    <source>
        <dbReference type="EMBL" id="QHL88094.1"/>
    </source>
</evidence>
<dbReference type="AlphaFoldDB" id="A0A6P1NZW8"/>
<dbReference type="KEGG" id="nib:GU926_11890"/>
<name>A0A6P1NZW8_9BACT</name>
<keyword evidence="1" id="KW-1133">Transmembrane helix</keyword>
<sequence>MKTSQKRVVKSNYMIDRKRYLYKTFMSVLAIGTYLMPISTFCQTIQPRIEQYALDYLASEIHAQESKARVFKYDGRITRRSTNLESVAGLGYDFFHCKHSQDRERPDSLKTSAYWLKKAGQWYDYVKTQPFDTTDRVSAIHLFIPKEFKAVDNLTHKHSSYGFIRKLVSKFRRYSYNMRVLEAVELEEHFLVSIDEAGKSGTGGRFYYFLLDKQGKVLDWCMSSYIV</sequence>
<keyword evidence="1" id="KW-0812">Transmembrane</keyword>
<keyword evidence="1" id="KW-0472">Membrane</keyword>
<evidence type="ECO:0000313" key="3">
    <source>
        <dbReference type="Proteomes" id="UP000464214"/>
    </source>
</evidence>
<accession>A0A6P1NZW8</accession>
<proteinExistence type="predicted"/>
<protein>
    <submittedName>
        <fullName evidence="2">Uncharacterized protein</fullName>
    </submittedName>
</protein>
<organism evidence="2 3">
    <name type="scientific">Nibribacter ruber</name>
    <dbReference type="NCBI Taxonomy" id="2698458"/>
    <lineage>
        <taxon>Bacteria</taxon>
        <taxon>Pseudomonadati</taxon>
        <taxon>Bacteroidota</taxon>
        <taxon>Cytophagia</taxon>
        <taxon>Cytophagales</taxon>
        <taxon>Hymenobacteraceae</taxon>
        <taxon>Nibribacter</taxon>
    </lineage>
</organism>
<dbReference type="EMBL" id="CP047897">
    <property type="protein sequence ID" value="QHL88094.1"/>
    <property type="molecule type" value="Genomic_DNA"/>
</dbReference>
<dbReference type="RefSeq" id="WP_160692129.1">
    <property type="nucleotide sequence ID" value="NZ_CP047897.1"/>
</dbReference>
<keyword evidence="3" id="KW-1185">Reference proteome</keyword>
<reference evidence="2 3" key="1">
    <citation type="submission" date="2020-01" db="EMBL/GenBank/DDBJ databases">
        <authorList>
            <person name="Kim M."/>
        </authorList>
    </citation>
    <scope>NUCLEOTIDE SEQUENCE [LARGE SCALE GENOMIC DNA]</scope>
    <source>
        <strain evidence="2 3">BT10</strain>
    </source>
</reference>
<gene>
    <name evidence="2" type="ORF">GU926_11890</name>
</gene>
<dbReference type="Proteomes" id="UP000464214">
    <property type="component" value="Chromosome"/>
</dbReference>